<dbReference type="GO" id="GO:0000976">
    <property type="term" value="F:transcription cis-regulatory region binding"/>
    <property type="evidence" value="ECO:0007669"/>
    <property type="project" value="TreeGrafter"/>
</dbReference>
<dbReference type="SUPFAM" id="SSF48498">
    <property type="entry name" value="Tetracyclin repressor-like, C-terminal domain"/>
    <property type="match status" value="1"/>
</dbReference>
<dbReference type="AlphaFoldDB" id="A0A917S0Q4"/>
<dbReference type="InterPro" id="IPR004111">
    <property type="entry name" value="Repressor_TetR_C"/>
</dbReference>
<keyword evidence="3" id="KW-0804">Transcription</keyword>
<evidence type="ECO:0000256" key="1">
    <source>
        <dbReference type="ARBA" id="ARBA00023015"/>
    </source>
</evidence>
<name>A0A917S0Q4_9ACTN</name>
<dbReference type="PANTHER" id="PTHR30055">
    <property type="entry name" value="HTH-TYPE TRANSCRIPTIONAL REGULATOR RUTR"/>
    <property type="match status" value="1"/>
</dbReference>
<comment type="caution">
    <text evidence="6">The sequence shown here is derived from an EMBL/GenBank/DDBJ whole genome shotgun (WGS) entry which is preliminary data.</text>
</comment>
<dbReference type="EMBL" id="BMMZ01000001">
    <property type="protein sequence ID" value="GGL46952.1"/>
    <property type="molecule type" value="Genomic_DNA"/>
</dbReference>
<dbReference type="Pfam" id="PF00440">
    <property type="entry name" value="TetR_N"/>
    <property type="match status" value="1"/>
</dbReference>
<dbReference type="PANTHER" id="PTHR30055:SF151">
    <property type="entry name" value="TRANSCRIPTIONAL REGULATORY PROTEIN"/>
    <property type="match status" value="1"/>
</dbReference>
<dbReference type="PROSITE" id="PS50977">
    <property type="entry name" value="HTH_TETR_2"/>
    <property type="match status" value="1"/>
</dbReference>
<evidence type="ECO:0000313" key="6">
    <source>
        <dbReference type="EMBL" id="GGL46952.1"/>
    </source>
</evidence>
<sequence length="230" mass="24711">MFVTLIRVSESRTSRRERPAKPALTREGIIAAAVAIMRTEGLQRVTMRRLATELDTGPASLYVYVANTAELHAAVLDELLGEVELGGASGDWADQLIGVLTSYVEVLTANPQLARTAVATRPNGPNYLRLVDRILGLLADGGVARTRAAWGVDLLLLAGTAHAAEHAGAGATADQEWETLGQTLSTVDPRRHPHIHELSDLLLAGSHTERLTWSFQALIEGLSRTEVPGE</sequence>
<keyword evidence="7" id="KW-1185">Reference proteome</keyword>
<dbReference type="InterPro" id="IPR050109">
    <property type="entry name" value="HTH-type_TetR-like_transc_reg"/>
</dbReference>
<dbReference type="GO" id="GO:0045892">
    <property type="term" value="P:negative regulation of DNA-templated transcription"/>
    <property type="evidence" value="ECO:0007669"/>
    <property type="project" value="InterPro"/>
</dbReference>
<reference evidence="6" key="1">
    <citation type="journal article" date="2014" name="Int. J. Syst. Evol. Microbiol.">
        <title>Complete genome sequence of Corynebacterium casei LMG S-19264T (=DSM 44701T), isolated from a smear-ripened cheese.</title>
        <authorList>
            <consortium name="US DOE Joint Genome Institute (JGI-PGF)"/>
            <person name="Walter F."/>
            <person name="Albersmeier A."/>
            <person name="Kalinowski J."/>
            <person name="Ruckert C."/>
        </authorList>
    </citation>
    <scope>NUCLEOTIDE SEQUENCE</scope>
    <source>
        <strain evidence="6">CGMCC 4.7306</strain>
    </source>
</reference>
<evidence type="ECO:0000313" key="7">
    <source>
        <dbReference type="Proteomes" id="UP000613840"/>
    </source>
</evidence>
<gene>
    <name evidence="6" type="ORF">GCM10011575_01020</name>
</gene>
<dbReference type="Proteomes" id="UP000613840">
    <property type="component" value="Unassembled WGS sequence"/>
</dbReference>
<dbReference type="GO" id="GO:0003700">
    <property type="term" value="F:DNA-binding transcription factor activity"/>
    <property type="evidence" value="ECO:0007669"/>
    <property type="project" value="TreeGrafter"/>
</dbReference>
<protein>
    <submittedName>
        <fullName evidence="6">TetR family transcriptional regulator</fullName>
    </submittedName>
</protein>
<organism evidence="6 7">
    <name type="scientific">Microlunatus endophyticus</name>
    <dbReference type="NCBI Taxonomy" id="1716077"/>
    <lineage>
        <taxon>Bacteria</taxon>
        <taxon>Bacillati</taxon>
        <taxon>Actinomycetota</taxon>
        <taxon>Actinomycetes</taxon>
        <taxon>Propionibacteriales</taxon>
        <taxon>Propionibacteriaceae</taxon>
        <taxon>Microlunatus</taxon>
    </lineage>
</organism>
<evidence type="ECO:0000256" key="3">
    <source>
        <dbReference type="ARBA" id="ARBA00023163"/>
    </source>
</evidence>
<feature type="domain" description="HTH tetR-type" evidence="5">
    <location>
        <begin position="23"/>
        <end position="83"/>
    </location>
</feature>
<keyword evidence="2 4" id="KW-0238">DNA-binding</keyword>
<evidence type="ECO:0000256" key="4">
    <source>
        <dbReference type="PROSITE-ProRule" id="PRU00335"/>
    </source>
</evidence>
<dbReference type="Gene3D" id="1.10.357.10">
    <property type="entry name" value="Tetracycline Repressor, domain 2"/>
    <property type="match status" value="1"/>
</dbReference>
<dbReference type="InterPro" id="IPR009057">
    <property type="entry name" value="Homeodomain-like_sf"/>
</dbReference>
<keyword evidence="1" id="KW-0805">Transcription regulation</keyword>
<evidence type="ECO:0000259" key="5">
    <source>
        <dbReference type="PROSITE" id="PS50977"/>
    </source>
</evidence>
<accession>A0A917S0Q4</accession>
<proteinExistence type="predicted"/>
<evidence type="ECO:0000256" key="2">
    <source>
        <dbReference type="ARBA" id="ARBA00023125"/>
    </source>
</evidence>
<dbReference type="InterPro" id="IPR036271">
    <property type="entry name" value="Tet_transcr_reg_TetR-rel_C_sf"/>
</dbReference>
<feature type="DNA-binding region" description="H-T-H motif" evidence="4">
    <location>
        <begin position="46"/>
        <end position="65"/>
    </location>
</feature>
<reference evidence="6" key="2">
    <citation type="submission" date="2020-09" db="EMBL/GenBank/DDBJ databases">
        <authorList>
            <person name="Sun Q."/>
            <person name="Zhou Y."/>
        </authorList>
    </citation>
    <scope>NUCLEOTIDE SEQUENCE</scope>
    <source>
        <strain evidence="6">CGMCC 4.7306</strain>
    </source>
</reference>
<dbReference type="Pfam" id="PF02909">
    <property type="entry name" value="TetR_C_1"/>
    <property type="match status" value="1"/>
</dbReference>
<dbReference type="SUPFAM" id="SSF46689">
    <property type="entry name" value="Homeodomain-like"/>
    <property type="match status" value="1"/>
</dbReference>
<dbReference type="InterPro" id="IPR001647">
    <property type="entry name" value="HTH_TetR"/>
</dbReference>